<dbReference type="SUPFAM" id="SSF54001">
    <property type="entry name" value="Cysteine proteinases"/>
    <property type="match status" value="1"/>
</dbReference>
<dbReference type="GO" id="GO:0061136">
    <property type="term" value="P:regulation of proteasomal protein catabolic process"/>
    <property type="evidence" value="ECO:0007669"/>
    <property type="project" value="TreeGrafter"/>
</dbReference>
<protein>
    <recommendedName>
        <fullName evidence="2">ubiquitinyl hydrolase 1</fullName>
        <ecNumber evidence="2">3.4.19.12</ecNumber>
    </recommendedName>
</protein>
<dbReference type="PANTHER" id="PTHR43982">
    <property type="entry name" value="UBIQUITIN CARBOXYL-TERMINAL HYDROLASE"/>
    <property type="match status" value="1"/>
</dbReference>
<evidence type="ECO:0000256" key="5">
    <source>
        <dbReference type="ARBA" id="ARBA00022801"/>
    </source>
</evidence>
<keyword evidence="5" id="KW-0378">Hydrolase</keyword>
<dbReference type="InterPro" id="IPR025305">
    <property type="entry name" value="UCH_repeat_domain"/>
</dbReference>
<keyword evidence="4" id="KW-0833">Ubl conjugation pathway</keyword>
<feature type="compositionally biased region" description="Pro residues" evidence="7">
    <location>
        <begin position="724"/>
        <end position="738"/>
    </location>
</feature>
<dbReference type="GO" id="GO:0016579">
    <property type="term" value="P:protein deubiquitination"/>
    <property type="evidence" value="ECO:0007669"/>
    <property type="project" value="InterPro"/>
</dbReference>
<evidence type="ECO:0000259" key="8">
    <source>
        <dbReference type="PROSITE" id="PS50235"/>
    </source>
</evidence>
<dbReference type="InterPro" id="IPR028889">
    <property type="entry name" value="USP"/>
</dbReference>
<dbReference type="PROSITE" id="PS00973">
    <property type="entry name" value="USP_2"/>
    <property type="match status" value="1"/>
</dbReference>
<comment type="catalytic activity">
    <reaction evidence="1">
        <text>Thiol-dependent hydrolysis of ester, thioester, amide, peptide and isopeptide bonds formed by the C-terminal Gly of ubiquitin (a 76-residue protein attached to proteins as an intracellular targeting signal).</text>
        <dbReference type="EC" id="3.4.19.12"/>
    </reaction>
</comment>
<dbReference type="InterPro" id="IPR044635">
    <property type="entry name" value="UBP14-like"/>
</dbReference>
<evidence type="ECO:0000313" key="10">
    <source>
        <dbReference type="Proteomes" id="UP000028524"/>
    </source>
</evidence>
<dbReference type="Gene3D" id="3.90.70.10">
    <property type="entry name" value="Cysteine proteinases"/>
    <property type="match status" value="2"/>
</dbReference>
<dbReference type="STRING" id="1283841.A0A084QDI0"/>
<organism evidence="9 10">
    <name type="scientific">Stachybotrys chlorohalonatus (strain IBT 40285)</name>
    <dbReference type="NCBI Taxonomy" id="1283841"/>
    <lineage>
        <taxon>Eukaryota</taxon>
        <taxon>Fungi</taxon>
        <taxon>Dikarya</taxon>
        <taxon>Ascomycota</taxon>
        <taxon>Pezizomycotina</taxon>
        <taxon>Sordariomycetes</taxon>
        <taxon>Hypocreomycetidae</taxon>
        <taxon>Hypocreales</taxon>
        <taxon>Stachybotryaceae</taxon>
        <taxon>Stachybotrys</taxon>
    </lineage>
</organism>
<dbReference type="InterPro" id="IPR001394">
    <property type="entry name" value="Peptidase_C19_UCH"/>
</dbReference>
<dbReference type="InterPro" id="IPR018200">
    <property type="entry name" value="USP_CS"/>
</dbReference>
<evidence type="ECO:0000256" key="3">
    <source>
        <dbReference type="ARBA" id="ARBA00022670"/>
    </source>
</evidence>
<feature type="compositionally biased region" description="Polar residues" evidence="7">
    <location>
        <begin position="761"/>
        <end position="777"/>
    </location>
</feature>
<gene>
    <name evidence="9" type="ORF">S40285_02130</name>
</gene>
<feature type="compositionally biased region" description="Polar residues" evidence="7">
    <location>
        <begin position="799"/>
        <end position="808"/>
    </location>
</feature>
<evidence type="ECO:0000256" key="2">
    <source>
        <dbReference type="ARBA" id="ARBA00012759"/>
    </source>
</evidence>
<evidence type="ECO:0000256" key="7">
    <source>
        <dbReference type="SAM" id="MobiDB-lite"/>
    </source>
</evidence>
<dbReference type="HOGENOM" id="CLU_003155_0_0_1"/>
<feature type="domain" description="USP" evidence="8">
    <location>
        <begin position="608"/>
        <end position="1208"/>
    </location>
</feature>
<reference evidence="9 10" key="1">
    <citation type="journal article" date="2014" name="BMC Genomics">
        <title>Comparative genome sequencing reveals chemotype-specific gene clusters in the toxigenic black mold Stachybotrys.</title>
        <authorList>
            <person name="Semeiks J."/>
            <person name="Borek D."/>
            <person name="Otwinowski Z."/>
            <person name="Grishin N.V."/>
        </authorList>
    </citation>
    <scope>NUCLEOTIDE SEQUENCE [LARGE SCALE GENOMIC DNA]</scope>
    <source>
        <strain evidence="9 10">IBT 40285</strain>
    </source>
</reference>
<dbReference type="GO" id="GO:0043161">
    <property type="term" value="P:proteasome-mediated ubiquitin-dependent protein catabolic process"/>
    <property type="evidence" value="ECO:0007669"/>
    <property type="project" value="InterPro"/>
</dbReference>
<evidence type="ECO:0000256" key="1">
    <source>
        <dbReference type="ARBA" id="ARBA00000707"/>
    </source>
</evidence>
<feature type="region of interest" description="Disordered" evidence="7">
    <location>
        <begin position="1224"/>
        <end position="1256"/>
    </location>
</feature>
<keyword evidence="6" id="KW-0788">Thiol protease</keyword>
<name>A0A084QDI0_STAC4</name>
<evidence type="ECO:0000313" key="9">
    <source>
        <dbReference type="EMBL" id="KFA62015.1"/>
    </source>
</evidence>
<dbReference type="AlphaFoldDB" id="A0A084QDI0"/>
<dbReference type="CDD" id="cd02666">
    <property type="entry name" value="Peptidase_C19J"/>
    <property type="match status" value="1"/>
</dbReference>
<accession>A0A084QDI0</accession>
<keyword evidence="10" id="KW-1185">Reference proteome</keyword>
<dbReference type="Proteomes" id="UP000028524">
    <property type="component" value="Unassembled WGS sequence"/>
</dbReference>
<proteinExistence type="predicted"/>
<keyword evidence="3" id="KW-0645">Protease</keyword>
<feature type="region of interest" description="Disordered" evidence="7">
    <location>
        <begin position="708"/>
        <end position="809"/>
    </location>
</feature>
<dbReference type="OrthoDB" id="2420415at2759"/>
<dbReference type="Pfam" id="PF13446">
    <property type="entry name" value="RPT"/>
    <property type="match status" value="2"/>
</dbReference>
<dbReference type="PROSITE" id="PS00972">
    <property type="entry name" value="USP_1"/>
    <property type="match status" value="1"/>
</dbReference>
<dbReference type="Pfam" id="PF00443">
    <property type="entry name" value="UCH"/>
    <property type="match status" value="1"/>
</dbReference>
<dbReference type="EC" id="3.4.19.12" evidence="2"/>
<sequence>MGTRYDLRSQVDESPTSYAALPNTTTTGFVPCNMTALKSKIGPHREVQGCHPSRWIYELIHNNFTVCDLFDRARNAVLESHYTWDHPHKLVINGNQSFSSPSQQVLSSVCLDCKYHFVFRIDSDEAHSDSLCNPNHSTWPLPDNVFPWHNLVWVSSESETKRTAQQHKYYPLLATESFVCSAHPCTFELRLEISEPRLSSAHIQLLLDREAICEALAQAKERDPAKYEGVTDDWAYEAPLNLNTYVKNQLESTPDKVRSIAKRNKRFAVVFGPRCYSLFRHLEFEELIQEANGLDEGSFTPVSPPPGTGPSGTTVIGTYRSYLEDVRTEIQCLIHKTSPAKERPSFCSNILHEALGCHEVTLLGSSVSALAETDRYKLLGVLPTQTREIIVNAYKRQWDLIPTRRRNLVDSLIAIANDTGDEALSDYAMMQSSVFDSQTQQTGMDDDYDVAADALTFLGLSPPNNYSADATIEAFRRKVVKDPSQVSTARSMLEYLAKASTDDMYQARLITAMDFKMTELEALTILGLNVNGLQLGARENEAYDAIGDKLAQSQDDDQRRLYLEALRVVNEAFIVSTRLTKYADDARQELGLAADTSNTSAVDFSLPIGLDNIGNTCYLNSLLQYLFTVKPIRDIVLNYDDVKLDLTDESIQARRIGGNKMEMDRGEAVVAQAFVQELATLFKDLQSSESRTSRPSQRLANAVLLSTHTLLHESKQPTERTTTPNPPPLPARTPPSAPPQTQREGEVVHVKVTNIPDSAETRSNASSQLTLVGSSGSRADDDTPTQDKSIDEMGAGENRISSSASKAETNGDVLMEDAGDANSDSDPPPLVDVQEGTTEVITLDEPDVPETVDQKVLNALEHQKRSSGTDQQDVEEVIGSILNRLQAAIRPTSVDQETGIQSEKIMETFFVTTINYTRKFDQKDYQHEISYDRCITAFPAAEGECTLYQALDRNFHQQILDDSKLTRYTAIRSLPPVLHVLIQRSQSLGSKNGNPVSIPALLHLDKYMDVPHDSPEFRLKVEDWMLTERADDLKTILANINSEDLDLTQWQEPTATTNPSFMDIEEDESNDTAVTEDWDFDGPVEEDFVVVKARENPPAPAEKVAPPVGMQETRERIRRMIKDELKEREMRLDELLTEQTKVAYRLHAVICHSGHLTSGHYWVWIYDFEDDVWRKYNDASVTVNNDTTDLLNKLSSSGEPYYLCYIRDDENKLDYVNIPRRQASQPEVMEVDNKQEDLKPVSVEDVTMEQAEDSLV</sequence>
<dbReference type="PANTHER" id="PTHR43982:SF6">
    <property type="entry name" value="UBIQUITIN CARBOXYL-TERMINAL HYDROLASE 2-RELATED"/>
    <property type="match status" value="1"/>
</dbReference>
<dbReference type="GO" id="GO:0004843">
    <property type="term" value="F:cysteine-type deubiquitinase activity"/>
    <property type="evidence" value="ECO:0007669"/>
    <property type="project" value="UniProtKB-EC"/>
</dbReference>
<dbReference type="EMBL" id="KL660818">
    <property type="protein sequence ID" value="KFA62015.1"/>
    <property type="molecule type" value="Genomic_DNA"/>
</dbReference>
<dbReference type="InterPro" id="IPR038765">
    <property type="entry name" value="Papain-like_cys_pep_sf"/>
</dbReference>
<dbReference type="InParanoid" id="A0A084QDI0"/>
<dbReference type="GO" id="GO:0070628">
    <property type="term" value="F:proteasome binding"/>
    <property type="evidence" value="ECO:0007669"/>
    <property type="project" value="TreeGrafter"/>
</dbReference>
<dbReference type="OMA" id="MDIGDAY"/>
<feature type="compositionally biased region" description="Acidic residues" evidence="7">
    <location>
        <begin position="1246"/>
        <end position="1256"/>
    </location>
</feature>
<dbReference type="PROSITE" id="PS50235">
    <property type="entry name" value="USP_3"/>
    <property type="match status" value="1"/>
</dbReference>
<evidence type="ECO:0000256" key="6">
    <source>
        <dbReference type="ARBA" id="ARBA00022807"/>
    </source>
</evidence>
<evidence type="ECO:0000256" key="4">
    <source>
        <dbReference type="ARBA" id="ARBA00022786"/>
    </source>
</evidence>